<protein>
    <submittedName>
        <fullName evidence="1">Uncharacterized protein</fullName>
    </submittedName>
</protein>
<proteinExistence type="predicted"/>
<name>A0AAQ2C5P0_9MICO</name>
<evidence type="ECO:0000313" key="2">
    <source>
        <dbReference type="Proteomes" id="UP000297403"/>
    </source>
</evidence>
<reference evidence="1 2" key="1">
    <citation type="submission" date="2019-03" db="EMBL/GenBank/DDBJ databases">
        <title>Genomics of glacier-inhabiting Cryobacterium strains.</title>
        <authorList>
            <person name="Liu Q."/>
            <person name="Xin Y.-H."/>
        </authorList>
    </citation>
    <scope>NUCLEOTIDE SEQUENCE [LARGE SCALE GENOMIC DNA]</scope>
    <source>
        <strain evidence="2">TMT1-22</strain>
    </source>
</reference>
<organism evidence="1 2">
    <name type="scientific">Cryobacterium shii</name>
    <dbReference type="NCBI Taxonomy" id="1259235"/>
    <lineage>
        <taxon>Bacteria</taxon>
        <taxon>Bacillati</taxon>
        <taxon>Actinomycetota</taxon>
        <taxon>Actinomycetes</taxon>
        <taxon>Micrococcales</taxon>
        <taxon>Microbacteriaceae</taxon>
        <taxon>Cryobacterium</taxon>
    </lineage>
</organism>
<dbReference type="EMBL" id="SOFY01000056">
    <property type="protein sequence ID" value="TFC45889.1"/>
    <property type="molecule type" value="Genomic_DNA"/>
</dbReference>
<keyword evidence="2" id="KW-1185">Reference proteome</keyword>
<dbReference type="RefSeq" id="WP_134451469.1">
    <property type="nucleotide sequence ID" value="NZ_SOFY01000056.1"/>
</dbReference>
<gene>
    <name evidence="1" type="ORF">E3O49_10255</name>
</gene>
<dbReference type="Proteomes" id="UP000297403">
    <property type="component" value="Unassembled WGS sequence"/>
</dbReference>
<comment type="caution">
    <text evidence="1">The sequence shown here is derived from an EMBL/GenBank/DDBJ whole genome shotgun (WGS) entry which is preliminary data.</text>
</comment>
<dbReference type="AlphaFoldDB" id="A0AAQ2C5P0"/>
<sequence>MEQLARIPDEVLHSKWREIAPLIDVLATRIGESEPFPVATGSAFTGDDRGAAPYSVTYVANACLSSAIDHLHALKALVWDARLLHTSAPATLARSAIENAVTGLWVISPASRNERISRSLRWYAQDARDQHRATAHFSAGDLAGKLERLGGIAEGRGISASSAISNFTITSVFKELKEAGREAAEFEWRLASGFAHGRSWASMGVLEREELPSGDDDNVVLRLTNSDQMALYFVLKALHSIEQLLQRREFLAGLRTHDASVG</sequence>
<evidence type="ECO:0000313" key="1">
    <source>
        <dbReference type="EMBL" id="TFC45889.1"/>
    </source>
</evidence>
<accession>A0AAQ2C5P0</accession>